<keyword evidence="3" id="KW-0808">Transferase</keyword>
<dbReference type="Gene3D" id="3.40.50.150">
    <property type="entry name" value="Vaccinia Virus protein VP39"/>
    <property type="match status" value="1"/>
</dbReference>
<accession>T0Z1L2</accession>
<dbReference type="Pfam" id="PF02086">
    <property type="entry name" value="MethyltransfD12"/>
    <property type="match status" value="1"/>
</dbReference>
<dbReference type="GO" id="GO:0006298">
    <property type="term" value="P:mismatch repair"/>
    <property type="evidence" value="ECO:0007669"/>
    <property type="project" value="TreeGrafter"/>
</dbReference>
<dbReference type="GO" id="GO:1904047">
    <property type="term" value="F:S-adenosyl-L-methionine binding"/>
    <property type="evidence" value="ECO:0007669"/>
    <property type="project" value="TreeGrafter"/>
</dbReference>
<comment type="catalytic activity">
    <reaction evidence="5">
        <text>a 2'-deoxyadenosine in DNA + S-adenosyl-L-methionine = an N(6)-methyl-2'-deoxyadenosine in DNA + S-adenosyl-L-homocysteine + H(+)</text>
        <dbReference type="Rhea" id="RHEA:15197"/>
        <dbReference type="Rhea" id="RHEA-COMP:12418"/>
        <dbReference type="Rhea" id="RHEA-COMP:12419"/>
        <dbReference type="ChEBI" id="CHEBI:15378"/>
        <dbReference type="ChEBI" id="CHEBI:57856"/>
        <dbReference type="ChEBI" id="CHEBI:59789"/>
        <dbReference type="ChEBI" id="CHEBI:90615"/>
        <dbReference type="ChEBI" id="CHEBI:90616"/>
        <dbReference type="EC" id="2.1.1.72"/>
    </reaction>
</comment>
<comment type="caution">
    <text evidence="6">The sequence shown here is derived from an EMBL/GenBank/DDBJ whole genome shotgun (WGS) entry which is preliminary data.</text>
</comment>
<name>T0Z1L2_9ZZZZ</name>
<proteinExistence type="predicted"/>
<dbReference type="PROSITE" id="PS00092">
    <property type="entry name" value="N6_MTASE"/>
    <property type="match status" value="1"/>
</dbReference>
<dbReference type="PANTHER" id="PTHR30481">
    <property type="entry name" value="DNA ADENINE METHYLASE"/>
    <property type="match status" value="1"/>
</dbReference>
<keyword evidence="2 6" id="KW-0489">Methyltransferase</keyword>
<dbReference type="InterPro" id="IPR029063">
    <property type="entry name" value="SAM-dependent_MTases_sf"/>
</dbReference>
<reference evidence="6" key="1">
    <citation type="submission" date="2013-08" db="EMBL/GenBank/DDBJ databases">
        <authorList>
            <person name="Mendez C."/>
            <person name="Richter M."/>
            <person name="Ferrer M."/>
            <person name="Sanchez J."/>
        </authorList>
    </citation>
    <scope>NUCLEOTIDE SEQUENCE</scope>
</reference>
<dbReference type="GO" id="GO:0043565">
    <property type="term" value="F:sequence-specific DNA binding"/>
    <property type="evidence" value="ECO:0007669"/>
    <property type="project" value="TreeGrafter"/>
</dbReference>
<dbReference type="SUPFAM" id="SSF53335">
    <property type="entry name" value="S-adenosyl-L-methionine-dependent methyltransferases"/>
    <property type="match status" value="1"/>
</dbReference>
<evidence type="ECO:0000256" key="5">
    <source>
        <dbReference type="ARBA" id="ARBA00047942"/>
    </source>
</evidence>
<evidence type="ECO:0000313" key="6">
    <source>
        <dbReference type="EMBL" id="EQD39133.1"/>
    </source>
</evidence>
<feature type="non-terminal residue" evidence="6">
    <location>
        <position position="1"/>
    </location>
</feature>
<reference evidence="6" key="2">
    <citation type="journal article" date="2014" name="ISME J.">
        <title>Microbial stratification in low pH oxic and suboxic macroscopic growths along an acid mine drainage.</title>
        <authorList>
            <person name="Mendez-Garcia C."/>
            <person name="Mesa V."/>
            <person name="Sprenger R.R."/>
            <person name="Richter M."/>
            <person name="Diez M.S."/>
            <person name="Solano J."/>
            <person name="Bargiela R."/>
            <person name="Golyshina O.V."/>
            <person name="Manteca A."/>
            <person name="Ramos J.L."/>
            <person name="Gallego J.R."/>
            <person name="Llorente I."/>
            <person name="Martins Dos Santos V.A."/>
            <person name="Jensen O.N."/>
            <person name="Pelaez A.I."/>
            <person name="Sanchez J."/>
            <person name="Ferrer M."/>
        </authorList>
    </citation>
    <scope>NUCLEOTIDE SEQUENCE</scope>
</reference>
<dbReference type="InterPro" id="IPR002052">
    <property type="entry name" value="DNA_methylase_N6_adenine_CS"/>
</dbReference>
<organism evidence="6">
    <name type="scientific">mine drainage metagenome</name>
    <dbReference type="NCBI Taxonomy" id="410659"/>
    <lineage>
        <taxon>unclassified sequences</taxon>
        <taxon>metagenomes</taxon>
        <taxon>ecological metagenomes</taxon>
    </lineage>
</organism>
<dbReference type="EMBL" id="AUZY01010330">
    <property type="protein sequence ID" value="EQD39133.1"/>
    <property type="molecule type" value="Genomic_DNA"/>
</dbReference>
<protein>
    <recommendedName>
        <fullName evidence="1">site-specific DNA-methyltransferase (adenine-specific)</fullName>
        <ecNumber evidence="1">2.1.1.72</ecNumber>
    </recommendedName>
</protein>
<sequence length="131" mass="15361">TINYKQDFTDYKEAFKKWEFSALDFEKLAVTPEDFVYADPPYDVQFTHYSREDFSWPDQERLAKWLSGLDCPVIVSNQYTERIFDLYQSYGFDMITKDAPRYISSDGNRSMAREIVGTLRVKRGAQGRVAP</sequence>
<dbReference type="PANTHER" id="PTHR30481:SF3">
    <property type="entry name" value="DNA ADENINE METHYLASE"/>
    <property type="match status" value="1"/>
</dbReference>
<dbReference type="GO" id="GO:0032259">
    <property type="term" value="P:methylation"/>
    <property type="evidence" value="ECO:0007669"/>
    <property type="project" value="UniProtKB-KW"/>
</dbReference>
<gene>
    <name evidence="6" type="ORF">B1B_15522</name>
</gene>
<evidence type="ECO:0000256" key="4">
    <source>
        <dbReference type="ARBA" id="ARBA00022691"/>
    </source>
</evidence>
<dbReference type="AlphaFoldDB" id="T0Z1L2"/>
<evidence type="ECO:0000256" key="1">
    <source>
        <dbReference type="ARBA" id="ARBA00011900"/>
    </source>
</evidence>
<keyword evidence="4" id="KW-0949">S-adenosyl-L-methionine</keyword>
<evidence type="ECO:0000256" key="3">
    <source>
        <dbReference type="ARBA" id="ARBA00022679"/>
    </source>
</evidence>
<dbReference type="GO" id="GO:0009307">
    <property type="term" value="P:DNA restriction-modification system"/>
    <property type="evidence" value="ECO:0007669"/>
    <property type="project" value="InterPro"/>
</dbReference>
<evidence type="ECO:0000256" key="2">
    <source>
        <dbReference type="ARBA" id="ARBA00022603"/>
    </source>
</evidence>
<dbReference type="GO" id="GO:0009007">
    <property type="term" value="F:site-specific DNA-methyltransferase (adenine-specific) activity"/>
    <property type="evidence" value="ECO:0007669"/>
    <property type="project" value="UniProtKB-EC"/>
</dbReference>
<dbReference type="InterPro" id="IPR012327">
    <property type="entry name" value="MeTrfase_D12"/>
</dbReference>
<dbReference type="EC" id="2.1.1.72" evidence="1"/>